<dbReference type="PRINTS" id="PR00507">
    <property type="entry name" value="N12N6MTFRASE"/>
</dbReference>
<evidence type="ECO:0008006" key="2">
    <source>
        <dbReference type="Google" id="ProtNLM"/>
    </source>
</evidence>
<gene>
    <name evidence="1" type="ORF">LCGC14_1733170</name>
</gene>
<dbReference type="InterPro" id="IPR002052">
    <property type="entry name" value="DNA_methylase_N6_adenine_CS"/>
</dbReference>
<evidence type="ECO:0000313" key="1">
    <source>
        <dbReference type="EMBL" id="KKM07517.1"/>
    </source>
</evidence>
<dbReference type="PROSITE" id="PS00092">
    <property type="entry name" value="N6_MTASE"/>
    <property type="match status" value="1"/>
</dbReference>
<dbReference type="InterPro" id="IPR029063">
    <property type="entry name" value="SAM-dependent_MTases_sf"/>
</dbReference>
<accession>A0A0F9HWL6</accession>
<dbReference type="GO" id="GO:0003676">
    <property type="term" value="F:nucleic acid binding"/>
    <property type="evidence" value="ECO:0007669"/>
    <property type="project" value="InterPro"/>
</dbReference>
<protein>
    <recommendedName>
        <fullName evidence="2">Site-specific DNA-methyltransferase (adenine-specific)</fullName>
    </recommendedName>
</protein>
<reference evidence="1" key="1">
    <citation type="journal article" date="2015" name="Nature">
        <title>Complex archaea that bridge the gap between prokaryotes and eukaryotes.</title>
        <authorList>
            <person name="Spang A."/>
            <person name="Saw J.H."/>
            <person name="Jorgensen S.L."/>
            <person name="Zaremba-Niedzwiedzka K."/>
            <person name="Martijn J."/>
            <person name="Lind A.E."/>
            <person name="van Eijk R."/>
            <person name="Schleper C."/>
            <person name="Guy L."/>
            <person name="Ettema T.J."/>
        </authorList>
    </citation>
    <scope>NUCLEOTIDE SEQUENCE</scope>
</reference>
<dbReference type="EMBL" id="LAZR01015755">
    <property type="protein sequence ID" value="KKM07517.1"/>
    <property type="molecule type" value="Genomic_DNA"/>
</dbReference>
<dbReference type="AlphaFoldDB" id="A0A0F9HWL6"/>
<dbReference type="SUPFAM" id="SSF53335">
    <property type="entry name" value="S-adenosyl-L-methionine-dependent methyltransferases"/>
    <property type="match status" value="1"/>
</dbReference>
<dbReference type="GO" id="GO:0032259">
    <property type="term" value="P:methylation"/>
    <property type="evidence" value="ECO:0007669"/>
    <property type="project" value="InterPro"/>
</dbReference>
<name>A0A0F9HWL6_9ZZZZ</name>
<dbReference type="Gene3D" id="3.40.50.150">
    <property type="entry name" value="Vaccinia Virus protein VP39"/>
    <property type="match status" value="1"/>
</dbReference>
<sequence length="169" mass="19507">MTQLTLYKMEPVKSDVVYTPDYVAKEIVDWIKPSGKCLDPCKGDGAFLRALSADTEWCEIIEDRDFFDYTNKVDWIIGNPPYSIFEEWLRHSFEISDNVVYILPTNKVFQRQVIMDMINSWGGIKAIMVYGSGNTVGFPFGFSVGTFHFCRNWKGFCDLKLTRKALLED</sequence>
<dbReference type="GO" id="GO:0008168">
    <property type="term" value="F:methyltransferase activity"/>
    <property type="evidence" value="ECO:0007669"/>
    <property type="project" value="InterPro"/>
</dbReference>
<organism evidence="1">
    <name type="scientific">marine sediment metagenome</name>
    <dbReference type="NCBI Taxonomy" id="412755"/>
    <lineage>
        <taxon>unclassified sequences</taxon>
        <taxon>metagenomes</taxon>
        <taxon>ecological metagenomes</taxon>
    </lineage>
</organism>
<comment type="caution">
    <text evidence="1">The sequence shown here is derived from an EMBL/GenBank/DDBJ whole genome shotgun (WGS) entry which is preliminary data.</text>
</comment>
<proteinExistence type="predicted"/>